<evidence type="ECO:0000313" key="4">
    <source>
        <dbReference type="Proteomes" id="UP001169063"/>
    </source>
</evidence>
<name>A0ABT8SJS9_9CAUL</name>
<dbReference type="RefSeq" id="WP_302109050.1">
    <property type="nucleotide sequence ID" value="NZ_JAUKTR010000001.1"/>
</dbReference>
<protein>
    <submittedName>
        <fullName evidence="3">Uncharacterized protein</fullName>
    </submittedName>
</protein>
<feature type="signal peptide" evidence="2">
    <location>
        <begin position="1"/>
        <end position="22"/>
    </location>
</feature>
<keyword evidence="2" id="KW-0732">Signal</keyword>
<feature type="chain" id="PRO_5046863716" evidence="2">
    <location>
        <begin position="23"/>
        <end position="277"/>
    </location>
</feature>
<evidence type="ECO:0000256" key="1">
    <source>
        <dbReference type="SAM" id="MobiDB-lite"/>
    </source>
</evidence>
<proteinExistence type="predicted"/>
<reference evidence="3" key="1">
    <citation type="submission" date="2023-07" db="EMBL/GenBank/DDBJ databases">
        <title>Brevundimonas soil sp. nov., isolated from the soil of chemical plant.</title>
        <authorList>
            <person name="Wu N."/>
        </authorList>
    </citation>
    <scope>NUCLEOTIDE SEQUENCE</scope>
    <source>
        <strain evidence="3">XZ-24</strain>
    </source>
</reference>
<keyword evidence="4" id="KW-1185">Reference proteome</keyword>
<feature type="region of interest" description="Disordered" evidence="1">
    <location>
        <begin position="230"/>
        <end position="277"/>
    </location>
</feature>
<dbReference type="Proteomes" id="UP001169063">
    <property type="component" value="Unassembled WGS sequence"/>
</dbReference>
<dbReference type="EMBL" id="JAUKTR010000001">
    <property type="protein sequence ID" value="MDO1558646.1"/>
    <property type="molecule type" value="Genomic_DNA"/>
</dbReference>
<evidence type="ECO:0000256" key="2">
    <source>
        <dbReference type="SAM" id="SignalP"/>
    </source>
</evidence>
<sequence>MKTSNLLLAGVLFALTPMTAGANSSDMSFAVHDILVTSNVPAINISVRNMSQSTDPAMRDLRVTSQTPVLNVRGQVWCKSFQNAHTRADAARVMFGNAALASSPNGADIVPIGTWSHSPLAQLGGDETIRNFNINAPVNFENHWNGGVTLSFNPVRVVEERMEQFVQNGAGTEADFLRVDDVFETTIKMNAVGWCEYESQNIQGRYAGYRQIDVPVHIFYHGDPDIADAGPTVASPGAVRAPATRPGPSYAPAQPERAGPRPRRAAPARGATDGAQR</sequence>
<comment type="caution">
    <text evidence="3">The sequence shown here is derived from an EMBL/GenBank/DDBJ whole genome shotgun (WGS) entry which is preliminary data.</text>
</comment>
<accession>A0ABT8SJS9</accession>
<organism evidence="3 4">
    <name type="scientific">Peiella sedimenti</name>
    <dbReference type="NCBI Taxonomy" id="3061083"/>
    <lineage>
        <taxon>Bacteria</taxon>
        <taxon>Pseudomonadati</taxon>
        <taxon>Pseudomonadota</taxon>
        <taxon>Alphaproteobacteria</taxon>
        <taxon>Caulobacterales</taxon>
        <taxon>Caulobacteraceae</taxon>
        <taxon>Peiella</taxon>
    </lineage>
</organism>
<gene>
    <name evidence="3" type="ORF">Q0812_04285</name>
</gene>
<evidence type="ECO:0000313" key="3">
    <source>
        <dbReference type="EMBL" id="MDO1558646.1"/>
    </source>
</evidence>